<dbReference type="Proteomes" id="UP001203036">
    <property type="component" value="Unassembled WGS sequence"/>
</dbReference>
<keyword evidence="2" id="KW-1185">Reference proteome</keyword>
<evidence type="ECO:0000313" key="1">
    <source>
        <dbReference type="EMBL" id="MCM2562380.1"/>
    </source>
</evidence>
<organism evidence="1 2">
    <name type="scientific">Lutimaribacter degradans</name>
    <dbReference type="NCBI Taxonomy" id="2945989"/>
    <lineage>
        <taxon>Bacteria</taxon>
        <taxon>Pseudomonadati</taxon>
        <taxon>Pseudomonadota</taxon>
        <taxon>Alphaproteobacteria</taxon>
        <taxon>Rhodobacterales</taxon>
        <taxon>Roseobacteraceae</taxon>
        <taxon>Lutimaribacter</taxon>
    </lineage>
</organism>
<dbReference type="EMBL" id="JAMQGO010000005">
    <property type="protein sequence ID" value="MCM2562380.1"/>
    <property type="molecule type" value="Genomic_DNA"/>
</dbReference>
<comment type="caution">
    <text evidence="1">The sequence shown here is derived from an EMBL/GenBank/DDBJ whole genome shotgun (WGS) entry which is preliminary data.</text>
</comment>
<accession>A0ACC5ZWC9</accession>
<gene>
    <name evidence="1" type="ORF">M8744_09515</name>
</gene>
<name>A0ACC5ZWC9_9RHOB</name>
<sequence length="190" mass="20443">MFVYATASRNTRSTFLAETMSLSGDQTLVATARGEMPLERLQAGNMVLTRDNGLRPVRRIRNFPKHAVAHLDAVTIRAGALGDGMPFRDVTLSAAHRVVVTGEIAAMLFDRPEALIAAHRLRGVCGVSLGPARLGVHVEFDQPEVILVNGVWSECFLAAQPSRDPEQQNAAAELAVADLSGAMQDTNLRG</sequence>
<reference evidence="1" key="1">
    <citation type="submission" date="2022-06" db="EMBL/GenBank/DDBJ databases">
        <title>Lutimaribacter sp. EGI FJ00013, a novel bacterium isolated from a salt lake sediment enrichment.</title>
        <authorList>
            <person name="Gao L."/>
            <person name="Fang B.-Z."/>
            <person name="Li W.-J."/>
        </authorList>
    </citation>
    <scope>NUCLEOTIDE SEQUENCE</scope>
    <source>
        <strain evidence="1">EGI FJ00013</strain>
    </source>
</reference>
<proteinExistence type="predicted"/>
<evidence type="ECO:0000313" key="2">
    <source>
        <dbReference type="Proteomes" id="UP001203036"/>
    </source>
</evidence>
<protein>
    <submittedName>
        <fullName evidence="1">Hint domain-containing protein</fullName>
    </submittedName>
</protein>